<keyword evidence="2" id="KW-1185">Reference proteome</keyword>
<sequence length="237" mass="28006">MQLQNETITKVHNNTTYKNCTFDIDYEMEILHNIHFDNCRFTNNTFIAEEVSSCVFTNCRFEKFHIKRITSTKFENTKIDTLVIYMMHSEEFVKVHFNRNDNSVLLKIRGCYESEHNRQNLSKALGFIQKQKSILCDMQFLKRISVSCFWDLQQFITNRQNCDIRFYNVPPFAENLFTACRLSHKIDHALNNASKKSHRKSTPTELNSKTKNAAQFTYAHRNYCVRATMSPLQKKLS</sequence>
<proteinExistence type="predicted"/>
<reference evidence="1 2" key="1">
    <citation type="submission" date="2019-08" db="EMBL/GenBank/DDBJ databases">
        <title>Complete genome sequence of Candidatus Uab amorphum.</title>
        <authorList>
            <person name="Shiratori T."/>
            <person name="Suzuki S."/>
            <person name="Kakizawa Y."/>
            <person name="Ishida K."/>
        </authorList>
    </citation>
    <scope>NUCLEOTIDE SEQUENCE [LARGE SCALE GENOMIC DNA]</scope>
    <source>
        <strain evidence="1 2">SRT547</strain>
    </source>
</reference>
<dbReference type="EMBL" id="AP019860">
    <property type="protein sequence ID" value="BBM85999.1"/>
    <property type="molecule type" value="Genomic_DNA"/>
</dbReference>
<gene>
    <name evidence="1" type="ORF">UABAM_04385</name>
</gene>
<organism evidence="1 2">
    <name type="scientific">Uabimicrobium amorphum</name>
    <dbReference type="NCBI Taxonomy" id="2596890"/>
    <lineage>
        <taxon>Bacteria</taxon>
        <taxon>Pseudomonadati</taxon>
        <taxon>Planctomycetota</taxon>
        <taxon>Candidatus Uabimicrobiia</taxon>
        <taxon>Candidatus Uabimicrobiales</taxon>
        <taxon>Candidatus Uabimicrobiaceae</taxon>
        <taxon>Candidatus Uabimicrobium</taxon>
    </lineage>
</organism>
<accession>A0A5S9IQ40</accession>
<dbReference type="Proteomes" id="UP000326354">
    <property type="component" value="Chromosome"/>
</dbReference>
<dbReference type="KEGG" id="uam:UABAM_04385"/>
<dbReference type="AlphaFoldDB" id="A0A5S9IQ40"/>
<evidence type="ECO:0000313" key="2">
    <source>
        <dbReference type="Proteomes" id="UP000326354"/>
    </source>
</evidence>
<name>A0A5S9IQ40_UABAM</name>
<dbReference type="Gene3D" id="2.160.20.80">
    <property type="entry name" value="E3 ubiquitin-protein ligase SopA"/>
    <property type="match status" value="1"/>
</dbReference>
<protein>
    <submittedName>
        <fullName evidence="1">Uncharacterized protein</fullName>
    </submittedName>
</protein>
<dbReference type="RefSeq" id="WP_151970079.1">
    <property type="nucleotide sequence ID" value="NZ_AP019860.1"/>
</dbReference>
<evidence type="ECO:0000313" key="1">
    <source>
        <dbReference type="EMBL" id="BBM85999.1"/>
    </source>
</evidence>